<name>A0ABD3GBT2_9MARC</name>
<feature type="compositionally biased region" description="Basic and acidic residues" evidence="1">
    <location>
        <begin position="541"/>
        <end position="553"/>
    </location>
</feature>
<evidence type="ECO:0000313" key="3">
    <source>
        <dbReference type="Proteomes" id="UP001633002"/>
    </source>
</evidence>
<organism evidence="2 3">
    <name type="scientific">Riccia sorocarpa</name>
    <dbReference type="NCBI Taxonomy" id="122646"/>
    <lineage>
        <taxon>Eukaryota</taxon>
        <taxon>Viridiplantae</taxon>
        <taxon>Streptophyta</taxon>
        <taxon>Embryophyta</taxon>
        <taxon>Marchantiophyta</taxon>
        <taxon>Marchantiopsida</taxon>
        <taxon>Marchantiidae</taxon>
        <taxon>Marchantiales</taxon>
        <taxon>Ricciaceae</taxon>
        <taxon>Riccia</taxon>
    </lineage>
</organism>
<accession>A0ABD3GBT2</accession>
<dbReference type="EMBL" id="JBJQOH010000008">
    <property type="protein sequence ID" value="KAL3675530.1"/>
    <property type="molecule type" value="Genomic_DNA"/>
</dbReference>
<evidence type="ECO:0000313" key="2">
    <source>
        <dbReference type="EMBL" id="KAL3675530.1"/>
    </source>
</evidence>
<reference evidence="2 3" key="1">
    <citation type="submission" date="2024-09" db="EMBL/GenBank/DDBJ databases">
        <title>Chromosome-scale assembly of Riccia sorocarpa.</title>
        <authorList>
            <person name="Paukszto L."/>
        </authorList>
    </citation>
    <scope>NUCLEOTIDE SEQUENCE [LARGE SCALE GENOMIC DNA]</scope>
    <source>
        <strain evidence="2">LP-2024</strain>
        <tissue evidence="2">Aerial parts of the thallus</tissue>
    </source>
</reference>
<comment type="caution">
    <text evidence="2">The sequence shown here is derived from an EMBL/GenBank/DDBJ whole genome shotgun (WGS) entry which is preliminary data.</text>
</comment>
<sequence>MGGQALELDHKMEIDSKSCKGPQRKSTGLFDDDFNWRSVRVHEDPNLGAPQKNAKHTTISPDAFEFSLVEDTPMNSDFENYLQGTGTGSCSHFQSEAVQHPELNAPLASGLINFSEITQRPSYEEKTGERADGELNTANGPRSSIYQTPCNWEYGGNSAMTELGGFARGLHQPGVPLMDEIWPTSGSYTPQYVGGERWRQSQNELYGSSPPPKRFAVSLESGLESAAYESSSATATAFGLPTSRNSDLDLNLYPVSTPTLISSAGIGRETGGMGVEEEKWNPVGPLRTTLYESEQQASASLVDIASRDSGQLRPRSNPSDHREATGTIMNHDLKLQQSDQSAIAKSPNYRPPRSSGDTEFLTSSSGAKLFQLMDIREDRQNLSFVEKIILPRGQIVSFCQALDAASAKESRGGELSLNFERLDRCSLSVVGFYGSKDLLVECLRSYNTISLDDPVYTKMHDDSLFPGLYALLALPERTLYVFYWHQGQSLPSASRKDISCNFVRYLVDICDSVFILVDGSQESLRESLQKGKSSQTVRPVRQREMRTEKKQPTKDAVELLPGFSLELNAIQAIQAIPEHSKQSGICEGSRCGILSHMIVPHRQFSRHEIKWSGCSLGKEYVRLLENLEQQRDEFTGSSKRDREHRLLKYDEEVQKAINDFISEYLKASQEFSWEEALLEDTPVEILQGRSTSADAADDLREGQKV</sequence>
<keyword evidence="3" id="KW-1185">Reference proteome</keyword>
<dbReference type="Proteomes" id="UP001633002">
    <property type="component" value="Unassembled WGS sequence"/>
</dbReference>
<dbReference type="AlphaFoldDB" id="A0ABD3GBT2"/>
<proteinExistence type="predicted"/>
<protein>
    <submittedName>
        <fullName evidence="2">Uncharacterized protein</fullName>
    </submittedName>
</protein>
<feature type="compositionally biased region" description="Basic and acidic residues" evidence="1">
    <location>
        <begin position="122"/>
        <end position="133"/>
    </location>
</feature>
<feature type="region of interest" description="Disordered" evidence="1">
    <location>
        <begin position="122"/>
        <end position="142"/>
    </location>
</feature>
<feature type="region of interest" description="Disordered" evidence="1">
    <location>
        <begin position="303"/>
        <end position="360"/>
    </location>
</feature>
<gene>
    <name evidence="2" type="ORF">R1sor_025478</name>
</gene>
<evidence type="ECO:0000256" key="1">
    <source>
        <dbReference type="SAM" id="MobiDB-lite"/>
    </source>
</evidence>
<feature type="region of interest" description="Disordered" evidence="1">
    <location>
        <begin position="527"/>
        <end position="553"/>
    </location>
</feature>